<evidence type="ECO:0000256" key="1">
    <source>
        <dbReference type="ARBA" id="ARBA00004651"/>
    </source>
</evidence>
<keyword evidence="7 8" id="KW-0472">Membrane</keyword>
<dbReference type="AlphaFoldDB" id="A0A6P2D949"/>
<dbReference type="RefSeq" id="WP_162670962.1">
    <property type="nucleotide sequence ID" value="NZ_LR593886.1"/>
</dbReference>
<feature type="transmembrane region" description="Helical" evidence="8">
    <location>
        <begin position="272"/>
        <end position="295"/>
    </location>
</feature>
<keyword evidence="5 8" id="KW-0812">Transmembrane</keyword>
<feature type="transmembrane region" description="Helical" evidence="8">
    <location>
        <begin position="140"/>
        <end position="159"/>
    </location>
</feature>
<dbReference type="KEGG" id="gms:SOIL9_09920"/>
<evidence type="ECO:0000256" key="4">
    <source>
        <dbReference type="ARBA" id="ARBA00022679"/>
    </source>
</evidence>
<evidence type="ECO:0000313" key="10">
    <source>
        <dbReference type="EMBL" id="VTR96895.1"/>
    </source>
</evidence>
<comment type="subcellular location">
    <subcellularLocation>
        <location evidence="1">Cell membrane</location>
        <topology evidence="1">Multi-pass membrane protein</topology>
    </subcellularLocation>
</comment>
<protein>
    <recommendedName>
        <fullName evidence="9">Glycosyltransferase RgtA/B/C/D-like domain-containing protein</fullName>
    </recommendedName>
</protein>
<keyword evidence="6 8" id="KW-1133">Transmembrane helix</keyword>
<dbReference type="GO" id="GO:0016763">
    <property type="term" value="F:pentosyltransferase activity"/>
    <property type="evidence" value="ECO:0007669"/>
    <property type="project" value="TreeGrafter"/>
</dbReference>
<evidence type="ECO:0000256" key="2">
    <source>
        <dbReference type="ARBA" id="ARBA00022475"/>
    </source>
</evidence>
<dbReference type="InterPro" id="IPR050297">
    <property type="entry name" value="LipidA_mod_glycosyltrf_83"/>
</dbReference>
<evidence type="ECO:0000256" key="6">
    <source>
        <dbReference type="ARBA" id="ARBA00022989"/>
    </source>
</evidence>
<feature type="transmembrane region" description="Helical" evidence="8">
    <location>
        <begin position="35"/>
        <end position="51"/>
    </location>
</feature>
<evidence type="ECO:0000256" key="7">
    <source>
        <dbReference type="ARBA" id="ARBA00023136"/>
    </source>
</evidence>
<dbReference type="Proteomes" id="UP000464178">
    <property type="component" value="Chromosome"/>
</dbReference>
<evidence type="ECO:0000256" key="3">
    <source>
        <dbReference type="ARBA" id="ARBA00022676"/>
    </source>
</evidence>
<keyword evidence="3" id="KW-0328">Glycosyltransferase</keyword>
<dbReference type="PANTHER" id="PTHR33908:SF3">
    <property type="entry name" value="UNDECAPRENYL PHOSPHATE-ALPHA-4-AMINO-4-DEOXY-L-ARABINOSE ARABINOSYL TRANSFERASE"/>
    <property type="match status" value="1"/>
</dbReference>
<name>A0A6P2D949_9BACT</name>
<keyword evidence="4 10" id="KW-0808">Transferase</keyword>
<feature type="transmembrane region" description="Helical" evidence="8">
    <location>
        <begin position="323"/>
        <end position="349"/>
    </location>
</feature>
<reference evidence="10 11" key="1">
    <citation type="submission" date="2019-05" db="EMBL/GenBank/DDBJ databases">
        <authorList>
            <consortium name="Science for Life Laboratories"/>
        </authorList>
    </citation>
    <scope>NUCLEOTIDE SEQUENCE [LARGE SCALE GENOMIC DNA]</scope>
    <source>
        <strain evidence="10">Soil9</strain>
    </source>
</reference>
<dbReference type="Pfam" id="PF13231">
    <property type="entry name" value="PMT_2"/>
    <property type="match status" value="1"/>
</dbReference>
<feature type="transmembrane region" description="Helical" evidence="8">
    <location>
        <begin position="416"/>
        <end position="437"/>
    </location>
</feature>
<feature type="transmembrane region" description="Helical" evidence="8">
    <location>
        <begin position="361"/>
        <end position="378"/>
    </location>
</feature>
<keyword evidence="2" id="KW-1003">Cell membrane</keyword>
<dbReference type="InterPro" id="IPR038731">
    <property type="entry name" value="RgtA/B/C-like"/>
</dbReference>
<dbReference type="GO" id="GO:0010041">
    <property type="term" value="P:response to iron(III) ion"/>
    <property type="evidence" value="ECO:0007669"/>
    <property type="project" value="TreeGrafter"/>
</dbReference>
<feature type="domain" description="Glycosyltransferase RgtA/B/C/D-like" evidence="9">
    <location>
        <begin position="89"/>
        <end position="220"/>
    </location>
</feature>
<dbReference type="EMBL" id="LR593886">
    <property type="protein sequence ID" value="VTR96895.1"/>
    <property type="molecule type" value="Genomic_DNA"/>
</dbReference>
<evidence type="ECO:0000259" key="9">
    <source>
        <dbReference type="Pfam" id="PF13231"/>
    </source>
</evidence>
<dbReference type="GO" id="GO:0009103">
    <property type="term" value="P:lipopolysaccharide biosynthetic process"/>
    <property type="evidence" value="ECO:0007669"/>
    <property type="project" value="UniProtKB-ARBA"/>
</dbReference>
<organism evidence="10 11">
    <name type="scientific">Gemmata massiliana</name>
    <dbReference type="NCBI Taxonomy" id="1210884"/>
    <lineage>
        <taxon>Bacteria</taxon>
        <taxon>Pseudomonadati</taxon>
        <taxon>Planctomycetota</taxon>
        <taxon>Planctomycetia</taxon>
        <taxon>Gemmatales</taxon>
        <taxon>Gemmataceae</taxon>
        <taxon>Gemmata</taxon>
    </lineage>
</organism>
<evidence type="ECO:0000256" key="8">
    <source>
        <dbReference type="SAM" id="Phobius"/>
    </source>
</evidence>
<proteinExistence type="predicted"/>
<dbReference type="PANTHER" id="PTHR33908">
    <property type="entry name" value="MANNOSYLTRANSFERASE YKCB-RELATED"/>
    <property type="match status" value="1"/>
</dbReference>
<dbReference type="GO" id="GO:0005886">
    <property type="term" value="C:plasma membrane"/>
    <property type="evidence" value="ECO:0007669"/>
    <property type="project" value="UniProtKB-SubCell"/>
</dbReference>
<feature type="transmembrane region" description="Helical" evidence="8">
    <location>
        <begin position="114"/>
        <end position="131"/>
    </location>
</feature>
<accession>A0A6P2D949</accession>
<evidence type="ECO:0000313" key="11">
    <source>
        <dbReference type="Proteomes" id="UP000464178"/>
    </source>
</evidence>
<gene>
    <name evidence="10" type="ORF">SOIL9_09920</name>
</gene>
<sequence>MGARERGGLIGWCRLLFTDILFPGKADADTRVRRLSLLLVLLLPAILLYPTRGFHLLEPDEGRYAQIPKEMLVNDSWVVPTLQGEPYLDKPPLMYWLTALSYRAFGISQESARLVPALCVHFTILVVYLIGRRSVGERSAFWAAMLLSVAPGFVSVARLLLLDGLLVLCVTTSVLCGFEAVRTSKLKRGWWIAAAVASGLGFLTKGPISEVLLFVPLWVYGFLMREGVKNPSPTPPLSGEGLNTEEGSAPPSFLGKGVGGLGSSRSPAVVRWYWYLTFFGVVFAVNLPWYVAIYFREPQFLKYFFWEHNVMRFLQPFDHLQPIWYYVPILLGGLLPGTLLFAAYFWRLLRPAPGDSANRSSAGGFWLLTGAWCVFFFSCSGSKLPTYVLPAYPFLCLAIGEFVARTKWNTAFRTRALIGGMAALVMVAHYVAVPWYARERSPFGRPELVERFVSDHDVAVVCFPRNCDSLAFYHDRSDMRNVRTKSVNQLMVDCHHRPRTVILFTHHDSLQGFKNTLPPSLEIVETSTLKRKGKSLLDKFAGATPWGLCDVAVVVPKYHVPPRDGAE</sequence>
<keyword evidence="11" id="KW-1185">Reference proteome</keyword>
<feature type="transmembrane region" description="Helical" evidence="8">
    <location>
        <begin position="384"/>
        <end position="404"/>
    </location>
</feature>
<evidence type="ECO:0000256" key="5">
    <source>
        <dbReference type="ARBA" id="ARBA00022692"/>
    </source>
</evidence>